<dbReference type="GO" id="GO:0010181">
    <property type="term" value="F:FMN binding"/>
    <property type="evidence" value="ECO:0007669"/>
    <property type="project" value="InterPro"/>
</dbReference>
<evidence type="ECO:0000256" key="2">
    <source>
        <dbReference type="ARBA" id="ARBA00023002"/>
    </source>
</evidence>
<feature type="binding site" evidence="7">
    <location>
        <begin position="309"/>
        <end position="313"/>
    </location>
    <ligand>
        <name>FMN</name>
        <dbReference type="ChEBI" id="CHEBI:58210"/>
    </ligand>
</feature>
<keyword evidence="10" id="KW-1185">Reference proteome</keyword>
<evidence type="ECO:0000256" key="7">
    <source>
        <dbReference type="PIRSR" id="PIRSR000138-2"/>
    </source>
</evidence>
<feature type="binding site" evidence="7">
    <location>
        <position position="276"/>
    </location>
    <ligand>
        <name>FMN</name>
        <dbReference type="ChEBI" id="CHEBI:58210"/>
    </ligand>
</feature>
<dbReference type="FunFam" id="3.20.20.70:FF:000056">
    <property type="entry name" value="hydroxyacid oxidase 2"/>
    <property type="match status" value="1"/>
</dbReference>
<dbReference type="GO" id="GO:0005737">
    <property type="term" value="C:cytoplasm"/>
    <property type="evidence" value="ECO:0007669"/>
    <property type="project" value="UniProtKB-ARBA"/>
</dbReference>
<feature type="active site" description="Proton acceptor" evidence="6">
    <location>
        <position position="278"/>
    </location>
</feature>
<evidence type="ECO:0000256" key="3">
    <source>
        <dbReference type="ARBA" id="ARBA00024042"/>
    </source>
</evidence>
<evidence type="ECO:0000313" key="9">
    <source>
        <dbReference type="EMBL" id="KAJ4406379.1"/>
    </source>
</evidence>
<feature type="binding site" evidence="7">
    <location>
        <position position="115"/>
    </location>
    <ligand>
        <name>FMN</name>
        <dbReference type="ChEBI" id="CHEBI:58210"/>
    </ligand>
</feature>
<accession>A0A9W8ZI81</accession>
<dbReference type="InterPro" id="IPR000262">
    <property type="entry name" value="FMN-dep_DH"/>
</dbReference>
<dbReference type="InterPro" id="IPR008259">
    <property type="entry name" value="FMN_hydac_DH_AS"/>
</dbReference>
<feature type="binding site" evidence="7">
    <location>
        <position position="137"/>
    </location>
    <ligand>
        <name>FMN</name>
        <dbReference type="ChEBI" id="CHEBI:58210"/>
    </ligand>
</feature>
<evidence type="ECO:0000259" key="8">
    <source>
        <dbReference type="PROSITE" id="PS51349"/>
    </source>
</evidence>
<protein>
    <recommendedName>
        <fullName evidence="4">Oxidase FUB9</fullName>
    </recommendedName>
    <alternativeName>
        <fullName evidence="5">Fusaric acid biosynthesis protein 9</fullName>
    </alternativeName>
</protein>
<dbReference type="SUPFAM" id="SSF51395">
    <property type="entry name" value="FMN-linked oxidoreductases"/>
    <property type="match status" value="1"/>
</dbReference>
<evidence type="ECO:0000256" key="5">
    <source>
        <dbReference type="ARBA" id="ARBA00083297"/>
    </source>
</evidence>
<evidence type="ECO:0000256" key="1">
    <source>
        <dbReference type="ARBA" id="ARBA00001917"/>
    </source>
</evidence>
<feature type="binding site" evidence="7">
    <location>
        <position position="281"/>
    </location>
    <ligand>
        <name>glyoxylate</name>
        <dbReference type="ChEBI" id="CHEBI:36655"/>
    </ligand>
</feature>
<evidence type="ECO:0000256" key="6">
    <source>
        <dbReference type="PIRSR" id="PIRSR000138-1"/>
    </source>
</evidence>
<feature type="binding site" evidence="7">
    <location>
        <position position="254"/>
    </location>
    <ligand>
        <name>FMN</name>
        <dbReference type="ChEBI" id="CHEBI:58210"/>
    </ligand>
</feature>
<feature type="binding site" evidence="7">
    <location>
        <begin position="332"/>
        <end position="333"/>
    </location>
    <ligand>
        <name>FMN</name>
        <dbReference type="ChEBI" id="CHEBI:58210"/>
    </ligand>
</feature>
<name>A0A9W8ZI81_9PLEO</name>
<dbReference type="PROSITE" id="PS00557">
    <property type="entry name" value="FMN_HYDROXY_ACID_DH_1"/>
    <property type="match status" value="1"/>
</dbReference>
<keyword evidence="7" id="KW-0285">Flavoprotein</keyword>
<dbReference type="GO" id="GO:0016491">
    <property type="term" value="F:oxidoreductase activity"/>
    <property type="evidence" value="ECO:0007669"/>
    <property type="project" value="UniProtKB-KW"/>
</dbReference>
<dbReference type="OrthoDB" id="1925334at2759"/>
<feature type="binding site" evidence="7">
    <location>
        <begin position="86"/>
        <end position="88"/>
    </location>
    <ligand>
        <name>FMN</name>
        <dbReference type="ChEBI" id="CHEBI:58210"/>
    </ligand>
</feature>
<dbReference type="PANTHER" id="PTHR10578:SF149">
    <property type="entry name" value="2-HYDROXYACID OXIDASE 2"/>
    <property type="match status" value="1"/>
</dbReference>
<dbReference type="EMBL" id="JAPEVA010000027">
    <property type="protein sequence ID" value="KAJ4406379.1"/>
    <property type="molecule type" value="Genomic_DNA"/>
</dbReference>
<keyword evidence="7" id="KW-0288">FMN</keyword>
<feature type="binding site" evidence="7">
    <location>
        <position position="278"/>
    </location>
    <ligand>
        <name>glyoxylate</name>
        <dbReference type="ChEBI" id="CHEBI:36655"/>
    </ligand>
</feature>
<dbReference type="InterPro" id="IPR012133">
    <property type="entry name" value="Alpha-hydoxy_acid_DH_FMN"/>
</dbReference>
<dbReference type="CDD" id="cd02809">
    <property type="entry name" value="alpha_hydroxyacid_oxid_FMN"/>
    <property type="match status" value="1"/>
</dbReference>
<feature type="domain" description="FMN hydroxy acid dehydrogenase" evidence="8">
    <location>
        <begin position="7"/>
        <end position="383"/>
    </location>
</feature>
<organism evidence="9 10">
    <name type="scientific">Didymella pomorum</name>
    <dbReference type="NCBI Taxonomy" id="749634"/>
    <lineage>
        <taxon>Eukaryota</taxon>
        <taxon>Fungi</taxon>
        <taxon>Dikarya</taxon>
        <taxon>Ascomycota</taxon>
        <taxon>Pezizomycotina</taxon>
        <taxon>Dothideomycetes</taxon>
        <taxon>Pleosporomycetidae</taxon>
        <taxon>Pleosporales</taxon>
        <taxon>Pleosporineae</taxon>
        <taxon>Didymellaceae</taxon>
        <taxon>Didymella</taxon>
    </lineage>
</organism>
<keyword evidence="2" id="KW-0560">Oxidoreductase</keyword>
<proteinExistence type="inferred from homology"/>
<gene>
    <name evidence="9" type="ORF">N0V91_004588</name>
</gene>
<dbReference type="InterPro" id="IPR013785">
    <property type="entry name" value="Aldolase_TIM"/>
</dbReference>
<comment type="cofactor">
    <cofactor evidence="1">
        <name>FMN</name>
        <dbReference type="ChEBI" id="CHEBI:58210"/>
    </cofactor>
</comment>
<comment type="similarity">
    <text evidence="3">Belongs to the FMN-dependent alpha-hydroxy acid dehydrogenase family.</text>
</comment>
<dbReference type="Proteomes" id="UP001140510">
    <property type="component" value="Unassembled WGS sequence"/>
</dbReference>
<dbReference type="PANTHER" id="PTHR10578">
    <property type="entry name" value="S -2-HYDROXY-ACID OXIDASE-RELATED"/>
    <property type="match status" value="1"/>
</dbReference>
<dbReference type="Gene3D" id="3.20.20.70">
    <property type="entry name" value="Aldolase class I"/>
    <property type="match status" value="1"/>
</dbReference>
<feature type="binding site" evidence="7">
    <location>
        <position position="190"/>
    </location>
    <ligand>
        <name>glyoxylate</name>
        <dbReference type="ChEBI" id="CHEBI:36655"/>
    </ligand>
</feature>
<reference evidence="9" key="1">
    <citation type="submission" date="2022-10" db="EMBL/GenBank/DDBJ databases">
        <title>Tapping the CABI collections for fungal endophytes: first genome assemblies for Collariella, Neodidymelliopsis, Ascochyta clinopodiicola, Didymella pomorum, Didymosphaeria variabile, Neocosmospora piperis and Neocucurbitaria cava.</title>
        <authorList>
            <person name="Hill R."/>
        </authorList>
    </citation>
    <scope>NUCLEOTIDE SEQUENCE</scope>
    <source>
        <strain evidence="9">IMI 355091</strain>
    </source>
</reference>
<sequence length="390" mass="42447">MANRPPALDPLVFSIRDLEHYGSENLSDGFREYYNGGAMDMITLRENVTAYDRYKIRPRILRNVSNVDTSAKIFDKKIAFPCGFSPSAMHCLAHRDGELATSRAAAKAGIPMALSSYATTSLEDVIMQGTGNPYMMQMCIVKDRNITMQLLKRAESGSEGEMYSTYTDILAAAGYRALFLSVDVPVLGRRLGEMRSSFTLPKGMSFPNLLSEGQDEFGAPDGKNNGPQAFDDALEWEEIIPWLKANTKMQIWLKGISSPEDVEQAITAGVDGVVISNHGGRQLDGAPASLDSLRQCAPIAKGHIHIAVDGGIRRGSDIFKAIALGADFCFLGRVAIWGLAYKGQEGVELAIQILLEEFKSTMALAGCKSVAEITRNHLSVLESNGILAKL</sequence>
<evidence type="ECO:0000313" key="10">
    <source>
        <dbReference type="Proteomes" id="UP001140510"/>
    </source>
</evidence>
<feature type="binding site" evidence="7">
    <location>
        <position position="33"/>
    </location>
    <ligand>
        <name>glyoxylate</name>
        <dbReference type="ChEBI" id="CHEBI:36655"/>
    </ligand>
</feature>
<comment type="caution">
    <text evidence="9">The sequence shown here is derived from an EMBL/GenBank/DDBJ whole genome shotgun (WGS) entry which is preliminary data.</text>
</comment>
<dbReference type="InterPro" id="IPR037396">
    <property type="entry name" value="FMN_HAD"/>
</dbReference>
<dbReference type="AlphaFoldDB" id="A0A9W8ZI81"/>
<dbReference type="PIRSF" id="PIRSF000138">
    <property type="entry name" value="Al-hdrx_acd_dh"/>
    <property type="match status" value="1"/>
</dbReference>
<dbReference type="Pfam" id="PF01070">
    <property type="entry name" value="FMN_dh"/>
    <property type="match status" value="1"/>
</dbReference>
<evidence type="ECO:0000256" key="4">
    <source>
        <dbReference type="ARBA" id="ARBA00073420"/>
    </source>
</evidence>
<dbReference type="PROSITE" id="PS51349">
    <property type="entry name" value="FMN_HYDROXY_ACID_DH_2"/>
    <property type="match status" value="1"/>
</dbReference>